<dbReference type="AlphaFoldDB" id="A0A0G1RIJ3"/>
<feature type="transmembrane region" description="Helical" evidence="7">
    <location>
        <begin position="76"/>
        <end position="93"/>
    </location>
</feature>
<dbReference type="Proteomes" id="UP000034607">
    <property type="component" value="Unassembled WGS sequence"/>
</dbReference>
<feature type="transmembrane region" description="Helical" evidence="7">
    <location>
        <begin position="35"/>
        <end position="56"/>
    </location>
</feature>
<evidence type="ECO:0000256" key="6">
    <source>
        <dbReference type="ARBA" id="ARBA00023136"/>
    </source>
</evidence>
<dbReference type="InterPro" id="IPR003593">
    <property type="entry name" value="AAA+_ATPase"/>
</dbReference>
<evidence type="ECO:0000256" key="7">
    <source>
        <dbReference type="SAM" id="Phobius"/>
    </source>
</evidence>
<dbReference type="Pfam" id="PF00005">
    <property type="entry name" value="ABC_tran"/>
    <property type="match status" value="1"/>
</dbReference>
<evidence type="ECO:0000256" key="2">
    <source>
        <dbReference type="ARBA" id="ARBA00022692"/>
    </source>
</evidence>
<dbReference type="PROSITE" id="PS50893">
    <property type="entry name" value="ABC_TRANSPORTER_2"/>
    <property type="match status" value="1"/>
</dbReference>
<feature type="transmembrane region" description="Helical" evidence="7">
    <location>
        <begin position="12"/>
        <end position="29"/>
    </location>
</feature>
<accession>A0A0G1RIJ3</accession>
<gene>
    <name evidence="9" type="ORF">UX78_C0001G0039</name>
</gene>
<dbReference type="Gene3D" id="3.40.50.300">
    <property type="entry name" value="P-loop containing nucleotide triphosphate hydrolases"/>
    <property type="match status" value="1"/>
</dbReference>
<dbReference type="SMART" id="SM00382">
    <property type="entry name" value="AAA"/>
    <property type="match status" value="1"/>
</dbReference>
<keyword evidence="6 7" id="KW-0472">Membrane</keyword>
<evidence type="ECO:0000259" key="8">
    <source>
        <dbReference type="PROSITE" id="PS50893"/>
    </source>
</evidence>
<name>A0A0G1RIJ3_9BACT</name>
<dbReference type="GO" id="GO:0015421">
    <property type="term" value="F:ABC-type oligopeptide transporter activity"/>
    <property type="evidence" value="ECO:0007669"/>
    <property type="project" value="TreeGrafter"/>
</dbReference>
<dbReference type="PATRIC" id="fig|1618357.3.peg.41"/>
<evidence type="ECO:0000256" key="5">
    <source>
        <dbReference type="ARBA" id="ARBA00022989"/>
    </source>
</evidence>
<dbReference type="PANTHER" id="PTHR43394">
    <property type="entry name" value="ATP-DEPENDENT PERMEASE MDL1, MITOCHONDRIAL"/>
    <property type="match status" value="1"/>
</dbReference>
<evidence type="ECO:0000256" key="4">
    <source>
        <dbReference type="ARBA" id="ARBA00022840"/>
    </source>
</evidence>
<evidence type="ECO:0000313" key="9">
    <source>
        <dbReference type="EMBL" id="KKU56986.1"/>
    </source>
</evidence>
<comment type="subcellular location">
    <subcellularLocation>
        <location evidence="1">Cell membrane</location>
        <topology evidence="1">Multi-pass membrane protein</topology>
    </subcellularLocation>
</comment>
<dbReference type="GO" id="GO:0005524">
    <property type="term" value="F:ATP binding"/>
    <property type="evidence" value="ECO:0007669"/>
    <property type="project" value="UniProtKB-KW"/>
</dbReference>
<dbReference type="GO" id="GO:0005886">
    <property type="term" value="C:plasma membrane"/>
    <property type="evidence" value="ECO:0007669"/>
    <property type="project" value="UniProtKB-SubCell"/>
</dbReference>
<reference evidence="9 10" key="1">
    <citation type="journal article" date="2015" name="Nature">
        <title>rRNA introns, odd ribosomes, and small enigmatic genomes across a large radiation of phyla.</title>
        <authorList>
            <person name="Brown C.T."/>
            <person name="Hug L.A."/>
            <person name="Thomas B.C."/>
            <person name="Sharon I."/>
            <person name="Castelle C.J."/>
            <person name="Singh A."/>
            <person name="Wilkins M.J."/>
            <person name="Williams K.H."/>
            <person name="Banfield J.F."/>
        </authorList>
    </citation>
    <scope>NUCLEOTIDE SEQUENCE [LARGE SCALE GENOMIC DNA]</scope>
</reference>
<keyword evidence="5 7" id="KW-1133">Transmembrane helix</keyword>
<proteinExistence type="predicted"/>
<protein>
    <submittedName>
        <fullName evidence="9">ABC transporter related protein</fullName>
    </submittedName>
</protein>
<dbReference type="PANTHER" id="PTHR43394:SF1">
    <property type="entry name" value="ATP-BINDING CASSETTE SUB-FAMILY B MEMBER 10, MITOCHONDRIAL"/>
    <property type="match status" value="1"/>
</dbReference>
<comment type="caution">
    <text evidence="9">The sequence shown here is derived from an EMBL/GenBank/DDBJ whole genome shotgun (WGS) entry which is preliminary data.</text>
</comment>
<dbReference type="InterPro" id="IPR036640">
    <property type="entry name" value="ABC1_TM_sf"/>
</dbReference>
<dbReference type="InterPro" id="IPR039421">
    <property type="entry name" value="Type_1_exporter"/>
</dbReference>
<evidence type="ECO:0000256" key="3">
    <source>
        <dbReference type="ARBA" id="ARBA00022741"/>
    </source>
</evidence>
<dbReference type="SUPFAM" id="SSF52540">
    <property type="entry name" value="P-loop containing nucleoside triphosphate hydrolases"/>
    <property type="match status" value="1"/>
</dbReference>
<evidence type="ECO:0000313" key="10">
    <source>
        <dbReference type="Proteomes" id="UP000034607"/>
    </source>
</evidence>
<evidence type="ECO:0000256" key="1">
    <source>
        <dbReference type="ARBA" id="ARBA00004651"/>
    </source>
</evidence>
<keyword evidence="4" id="KW-0067">ATP-binding</keyword>
<dbReference type="InterPro" id="IPR027417">
    <property type="entry name" value="P-loop_NTPase"/>
</dbReference>
<organism evidence="9 10">
    <name type="scientific">Candidatus Amesbacteria bacterium GW2011_GWA2_47_11</name>
    <dbReference type="NCBI Taxonomy" id="1618357"/>
    <lineage>
        <taxon>Bacteria</taxon>
        <taxon>Candidatus Amesiibacteriota</taxon>
    </lineage>
</organism>
<dbReference type="InterPro" id="IPR003439">
    <property type="entry name" value="ABC_transporter-like_ATP-bd"/>
</dbReference>
<dbReference type="GO" id="GO:0016887">
    <property type="term" value="F:ATP hydrolysis activity"/>
    <property type="evidence" value="ECO:0007669"/>
    <property type="project" value="InterPro"/>
</dbReference>
<feature type="domain" description="ABC transporter" evidence="8">
    <location>
        <begin position="362"/>
        <end position="602"/>
    </location>
</feature>
<dbReference type="EMBL" id="LCNM01000001">
    <property type="protein sequence ID" value="KKU56986.1"/>
    <property type="molecule type" value="Genomic_DNA"/>
</dbReference>
<sequence length="608" mass="69828">MSAKNQSLTTRSALFQFWFILKFAGKFFWATSPSILLITIFFNSINSLVIIPNLLIDKAFIDTLVGNIGRPLTSEVIRLVIMLVIARLGLQLVRTAGRALSGYYTRLFFWRNYQRIEILVGEKYATIAVPTLEDPQFKDRYSKIEREGLNKLQRIGENYIRLPQHIVGIASSLSIFALTQPWVILVSLISLVPSVLVERWFIRRDYELDTAVAQLHRKRGLYYWYLGRTRSYLEQRILSIHKYLSSHIMHFWDQIIDRRSSLYARRRFYGFIAGISDDAVSYTFDGVFAFQALLGRITIGTTQAYIRAIGTFKQSVSDLTAAILEMYENYLYLADLVWFLELENPYFNNLGKKLPGPISRGIRFDHVWFKYPGTTDYVLKDVSFEILPRQNIAIIGKNGAGKTTLVKLLCGFYQPDKGRISVDGIEVADLNKPDYWQKLGTLFQESSEFGITAKEVISVGNVNRKIDLDKIKAMARASGIDDWIEKLPLRYDNPINRDFEKGVTPSTGQWQRLIISRTLYRDPEVLILDEPTSNVDPEAEEKIFQQILSLGKNKIIMFISHRFSTVRKADSILVLENGKVSESGTHQQLMAKNGTYARLFSLQAKSYR</sequence>
<keyword evidence="2 7" id="KW-0812">Transmembrane</keyword>
<keyword evidence="3" id="KW-0547">Nucleotide-binding</keyword>
<dbReference type="SUPFAM" id="SSF90123">
    <property type="entry name" value="ABC transporter transmembrane region"/>
    <property type="match status" value="1"/>
</dbReference>